<gene>
    <name evidence="2" type="ORF">RISK_005186</name>
</gene>
<comment type="caution">
    <text evidence="2">The sequence shown here is derived from an EMBL/GenBank/DDBJ whole genome shotgun (WGS) entry which is preliminary data.</text>
</comment>
<name>A0A0J1B7W2_RHOIS</name>
<protein>
    <submittedName>
        <fullName evidence="2">Uncharacterized protein</fullName>
    </submittedName>
</protein>
<dbReference type="Proteomes" id="UP000036367">
    <property type="component" value="Unassembled WGS sequence"/>
</dbReference>
<sequence length="37" mass="3595">MHAQPPRTGPPSVARGGSPETGGENQNVAPDGAVVGV</sequence>
<dbReference type="PATRIC" id="fig|595434.4.peg.4920"/>
<dbReference type="EMBL" id="LECT01000043">
    <property type="protein sequence ID" value="KLU02890.1"/>
    <property type="molecule type" value="Genomic_DNA"/>
</dbReference>
<organism evidence="2 3">
    <name type="scientific">Rhodopirellula islandica</name>
    <dbReference type="NCBI Taxonomy" id="595434"/>
    <lineage>
        <taxon>Bacteria</taxon>
        <taxon>Pseudomonadati</taxon>
        <taxon>Planctomycetota</taxon>
        <taxon>Planctomycetia</taxon>
        <taxon>Pirellulales</taxon>
        <taxon>Pirellulaceae</taxon>
        <taxon>Rhodopirellula</taxon>
    </lineage>
</organism>
<proteinExistence type="predicted"/>
<evidence type="ECO:0000313" key="3">
    <source>
        <dbReference type="Proteomes" id="UP000036367"/>
    </source>
</evidence>
<evidence type="ECO:0000256" key="1">
    <source>
        <dbReference type="SAM" id="MobiDB-lite"/>
    </source>
</evidence>
<accession>A0A0J1B7W2</accession>
<feature type="region of interest" description="Disordered" evidence="1">
    <location>
        <begin position="1"/>
        <end position="37"/>
    </location>
</feature>
<evidence type="ECO:0000313" key="2">
    <source>
        <dbReference type="EMBL" id="KLU02890.1"/>
    </source>
</evidence>
<dbReference type="AlphaFoldDB" id="A0A0J1B7W2"/>
<reference evidence="2" key="1">
    <citation type="submission" date="2015-05" db="EMBL/GenBank/DDBJ databases">
        <title>Permanent draft genome of Rhodopirellula islandicus K833.</title>
        <authorList>
            <person name="Kizina J."/>
            <person name="Richter M."/>
            <person name="Glockner F.O."/>
            <person name="Harder J."/>
        </authorList>
    </citation>
    <scope>NUCLEOTIDE SEQUENCE [LARGE SCALE GENOMIC DNA]</scope>
    <source>
        <strain evidence="2">K833</strain>
    </source>
</reference>
<keyword evidence="3" id="KW-1185">Reference proteome</keyword>